<dbReference type="InterPro" id="IPR001242">
    <property type="entry name" value="Condensation_dom"/>
</dbReference>
<dbReference type="OrthoDB" id="3753210at2759"/>
<dbReference type="Pfam" id="PF00668">
    <property type="entry name" value="Condensation"/>
    <property type="match status" value="1"/>
</dbReference>
<dbReference type="Proteomes" id="UP000663829">
    <property type="component" value="Unassembled WGS sequence"/>
</dbReference>
<evidence type="ECO:0000313" key="4">
    <source>
        <dbReference type="Proteomes" id="UP000663829"/>
    </source>
</evidence>
<evidence type="ECO:0000259" key="1">
    <source>
        <dbReference type="Pfam" id="PF00668"/>
    </source>
</evidence>
<dbReference type="Gene3D" id="3.30.559.30">
    <property type="entry name" value="Nonribosomal peptide synthetase, condensation domain"/>
    <property type="match status" value="1"/>
</dbReference>
<organism evidence="2 4">
    <name type="scientific">Didymodactylos carnosus</name>
    <dbReference type="NCBI Taxonomy" id="1234261"/>
    <lineage>
        <taxon>Eukaryota</taxon>
        <taxon>Metazoa</taxon>
        <taxon>Spiralia</taxon>
        <taxon>Gnathifera</taxon>
        <taxon>Rotifera</taxon>
        <taxon>Eurotatoria</taxon>
        <taxon>Bdelloidea</taxon>
        <taxon>Philodinida</taxon>
        <taxon>Philodinidae</taxon>
        <taxon>Didymodactylos</taxon>
    </lineage>
</organism>
<keyword evidence="4" id="KW-1185">Reference proteome</keyword>
<dbReference type="GO" id="GO:0003824">
    <property type="term" value="F:catalytic activity"/>
    <property type="evidence" value="ECO:0007669"/>
    <property type="project" value="InterPro"/>
</dbReference>
<dbReference type="SUPFAM" id="SSF52777">
    <property type="entry name" value="CoA-dependent acyltransferases"/>
    <property type="match status" value="1"/>
</dbReference>
<accession>A0A816EQT3</accession>
<name>A0A816EQT3_9BILA</name>
<comment type="caution">
    <text evidence="2">The sequence shown here is derived from an EMBL/GenBank/DDBJ whole genome shotgun (WGS) entry which is preliminary data.</text>
</comment>
<sequence>MLINTVPYRLKINPRATFNDIMIKMQETCLPVLNYSYLPLQGIIKMHCDSTKMVPKQQQQQQLPFFQTTFTYENYGTDNSVNDN</sequence>
<evidence type="ECO:0000313" key="3">
    <source>
        <dbReference type="EMBL" id="CAF4580106.1"/>
    </source>
</evidence>
<dbReference type="EMBL" id="CAJOBC010122369">
    <property type="protein sequence ID" value="CAF4580106.1"/>
    <property type="molecule type" value="Genomic_DNA"/>
</dbReference>
<reference evidence="2" key="1">
    <citation type="submission" date="2021-02" db="EMBL/GenBank/DDBJ databases">
        <authorList>
            <person name="Nowell W R."/>
        </authorList>
    </citation>
    <scope>NUCLEOTIDE SEQUENCE</scope>
</reference>
<protein>
    <recommendedName>
        <fullName evidence="1">Condensation domain-containing protein</fullName>
    </recommendedName>
</protein>
<evidence type="ECO:0000313" key="2">
    <source>
        <dbReference type="EMBL" id="CAF1651305.1"/>
    </source>
</evidence>
<dbReference type="Proteomes" id="UP000681722">
    <property type="component" value="Unassembled WGS sequence"/>
</dbReference>
<dbReference type="EMBL" id="CAJNOQ010051574">
    <property type="protein sequence ID" value="CAF1651305.1"/>
    <property type="molecule type" value="Genomic_DNA"/>
</dbReference>
<gene>
    <name evidence="2" type="ORF">GPM918_LOCUS45529</name>
    <name evidence="3" type="ORF">SRO942_LOCUS48104</name>
</gene>
<dbReference type="AlphaFoldDB" id="A0A816EQT3"/>
<feature type="domain" description="Condensation" evidence="1">
    <location>
        <begin position="1"/>
        <end position="81"/>
    </location>
</feature>
<proteinExistence type="predicted"/>